<organism evidence="1 2">
    <name type="scientific">Boletus reticuloceps</name>
    <dbReference type="NCBI Taxonomy" id="495285"/>
    <lineage>
        <taxon>Eukaryota</taxon>
        <taxon>Fungi</taxon>
        <taxon>Dikarya</taxon>
        <taxon>Basidiomycota</taxon>
        <taxon>Agaricomycotina</taxon>
        <taxon>Agaricomycetes</taxon>
        <taxon>Agaricomycetidae</taxon>
        <taxon>Boletales</taxon>
        <taxon>Boletineae</taxon>
        <taxon>Boletaceae</taxon>
        <taxon>Boletoideae</taxon>
        <taxon>Boletus</taxon>
    </lineage>
</organism>
<keyword evidence="2" id="KW-1185">Reference proteome</keyword>
<comment type="caution">
    <text evidence="1">The sequence shown here is derived from an EMBL/GenBank/DDBJ whole genome shotgun (WGS) entry which is preliminary data.</text>
</comment>
<dbReference type="Proteomes" id="UP000683000">
    <property type="component" value="Unassembled WGS sequence"/>
</dbReference>
<sequence>MHNNLIYRQTRSFNGSLNGSHTLMNSFVSKGGAMISVRLVSAGAMVIQVIAAWTASGHVWCA</sequence>
<reference evidence="1" key="1">
    <citation type="submission" date="2021-03" db="EMBL/GenBank/DDBJ databases">
        <title>Evolutionary innovations through gain and loss of genes in the ectomycorrhizal Boletales.</title>
        <authorList>
            <person name="Wu G."/>
            <person name="Miyauchi S."/>
            <person name="Morin E."/>
            <person name="Yang Z.-L."/>
            <person name="Xu J."/>
            <person name="Martin F.M."/>
        </authorList>
    </citation>
    <scope>NUCLEOTIDE SEQUENCE</scope>
    <source>
        <strain evidence="1">BR01</strain>
    </source>
</reference>
<proteinExistence type="predicted"/>
<dbReference type="EMBL" id="JAGFBS010000054">
    <property type="protein sequence ID" value="KAG6370268.1"/>
    <property type="molecule type" value="Genomic_DNA"/>
</dbReference>
<evidence type="ECO:0000313" key="2">
    <source>
        <dbReference type="Proteomes" id="UP000683000"/>
    </source>
</evidence>
<dbReference type="AlphaFoldDB" id="A0A8I3A377"/>
<name>A0A8I3A377_9AGAM</name>
<evidence type="ECO:0000313" key="1">
    <source>
        <dbReference type="EMBL" id="KAG6370268.1"/>
    </source>
</evidence>
<protein>
    <submittedName>
        <fullName evidence="1">Uncharacterized protein</fullName>
    </submittedName>
</protein>
<gene>
    <name evidence="1" type="ORF">JVT61DRAFT_12216</name>
</gene>
<accession>A0A8I3A377</accession>